<evidence type="ECO:0000313" key="2">
    <source>
        <dbReference type="Proteomes" id="UP000029628"/>
    </source>
</evidence>
<sequence length="85" mass="9938">MDKKELKSVLHPFYTRGFKFIAKDKDDGVHIYKSKPTKEKECWVTNGVVCRLVSSDEKSFNIFFGDIKFEDKEPFDIVKAMNTIE</sequence>
<dbReference type="EMBL" id="JRNT01000005">
    <property type="protein sequence ID" value="KGF48097.1"/>
    <property type="molecule type" value="Genomic_DNA"/>
</dbReference>
<dbReference type="Proteomes" id="UP000029628">
    <property type="component" value="Unassembled WGS sequence"/>
</dbReference>
<proteinExistence type="predicted"/>
<comment type="caution">
    <text evidence="1">The sequence shown here is derived from an EMBL/GenBank/DDBJ whole genome shotgun (WGS) entry which is preliminary data.</text>
</comment>
<organism evidence="1 2">
    <name type="scientific">Veillonella montpellierensis DNF00314</name>
    <dbReference type="NCBI Taxonomy" id="1401067"/>
    <lineage>
        <taxon>Bacteria</taxon>
        <taxon>Bacillati</taxon>
        <taxon>Bacillota</taxon>
        <taxon>Negativicutes</taxon>
        <taxon>Veillonellales</taxon>
        <taxon>Veillonellaceae</taxon>
        <taxon>Veillonella</taxon>
    </lineage>
</organism>
<evidence type="ECO:0000313" key="1">
    <source>
        <dbReference type="EMBL" id="KGF48097.1"/>
    </source>
</evidence>
<accession>A0A096BZB5</accession>
<name>A0A096BZB5_9FIRM</name>
<protein>
    <submittedName>
        <fullName evidence="1">Uncharacterized protein</fullName>
    </submittedName>
</protein>
<dbReference type="AlphaFoldDB" id="A0A096BZB5"/>
<keyword evidence="2" id="KW-1185">Reference proteome</keyword>
<gene>
    <name evidence="1" type="ORF">HMPREF0872_00385</name>
</gene>
<reference evidence="1 2" key="1">
    <citation type="submission" date="2014-07" db="EMBL/GenBank/DDBJ databases">
        <authorList>
            <person name="McCorrison J."/>
            <person name="Sanka R."/>
            <person name="Torralba M."/>
            <person name="Gillis M."/>
            <person name="Haft D.H."/>
            <person name="Methe B."/>
            <person name="Sutton G."/>
            <person name="Nelson K.E."/>
        </authorList>
    </citation>
    <scope>NUCLEOTIDE SEQUENCE [LARGE SCALE GENOMIC DNA]</scope>
    <source>
        <strain evidence="1 2">DNF00314</strain>
    </source>
</reference>
<dbReference type="RefSeq" id="WP_038150963.1">
    <property type="nucleotide sequence ID" value="NZ_JRNT01000005.1"/>
</dbReference>